<comment type="caution">
    <text evidence="1">The sequence shown here is derived from an EMBL/GenBank/DDBJ whole genome shotgun (WGS) entry which is preliminary data.</text>
</comment>
<reference evidence="1 2" key="1">
    <citation type="journal article" date="2022" name="bioRxiv">
        <title>Genomics of Preaxostyla Flagellates Illuminates Evolutionary Transitions and the Path Towards Mitochondrial Loss.</title>
        <authorList>
            <person name="Novak L.V.F."/>
            <person name="Treitli S.C."/>
            <person name="Pyrih J."/>
            <person name="Halakuc P."/>
            <person name="Pipaliya S.V."/>
            <person name="Vacek V."/>
            <person name="Brzon O."/>
            <person name="Soukal P."/>
            <person name="Eme L."/>
            <person name="Dacks J.B."/>
            <person name="Karnkowska A."/>
            <person name="Elias M."/>
            <person name="Hampl V."/>
        </authorList>
    </citation>
    <scope>NUCLEOTIDE SEQUENCE [LARGE SCALE GENOMIC DNA]</scope>
    <source>
        <strain evidence="1">NAU3</strain>
        <tissue evidence="1">Gut</tissue>
    </source>
</reference>
<sequence>MSEDSQTIVQTIRPPRDPLGVLCWTDLIEWFVEGVLCVNHLDTNQVTTPALILDKITIDDTPALRILICKRFLDFINVIETESCIIKLPPHPEHKVARLECVLWDLFLHFYESGDITIVNNFHVRHDNLDSAFADNTPLIVVFLAECISAANDIDNIRYDMVTEITTFFLAGVSQTCALGRLRVRDTSVLRAENTESSKLLQDIVMTVRKL</sequence>
<gene>
    <name evidence="1" type="ORF">BLNAU_19343</name>
</gene>
<dbReference type="Proteomes" id="UP001281761">
    <property type="component" value="Unassembled WGS sequence"/>
</dbReference>
<accession>A0ABQ9X5Y1</accession>
<name>A0ABQ9X5Y1_9EUKA</name>
<protein>
    <submittedName>
        <fullName evidence="1">Uncharacterized protein</fullName>
    </submittedName>
</protein>
<evidence type="ECO:0000313" key="2">
    <source>
        <dbReference type="Proteomes" id="UP001281761"/>
    </source>
</evidence>
<dbReference type="EMBL" id="JARBJD010000249">
    <property type="protein sequence ID" value="KAK2945730.1"/>
    <property type="molecule type" value="Genomic_DNA"/>
</dbReference>
<proteinExistence type="predicted"/>
<organism evidence="1 2">
    <name type="scientific">Blattamonas nauphoetae</name>
    <dbReference type="NCBI Taxonomy" id="2049346"/>
    <lineage>
        <taxon>Eukaryota</taxon>
        <taxon>Metamonada</taxon>
        <taxon>Preaxostyla</taxon>
        <taxon>Oxymonadida</taxon>
        <taxon>Blattamonas</taxon>
    </lineage>
</organism>
<keyword evidence="2" id="KW-1185">Reference proteome</keyword>
<evidence type="ECO:0000313" key="1">
    <source>
        <dbReference type="EMBL" id="KAK2945730.1"/>
    </source>
</evidence>